<evidence type="ECO:0000313" key="1">
    <source>
        <dbReference type="EMBL" id="KAH8990067.1"/>
    </source>
</evidence>
<gene>
    <name evidence="1" type="ORF">EDB92DRAFT_1816921</name>
</gene>
<reference evidence="1" key="1">
    <citation type="submission" date="2022-01" db="EMBL/GenBank/DDBJ databases">
        <title>Comparative genomics reveals a dynamic genome evolution in the ectomycorrhizal milk-cap (Lactarius) mushrooms.</title>
        <authorList>
            <consortium name="DOE Joint Genome Institute"/>
            <person name="Lebreton A."/>
            <person name="Tang N."/>
            <person name="Kuo A."/>
            <person name="LaButti K."/>
            <person name="Drula E."/>
            <person name="Barry K."/>
            <person name="Clum A."/>
            <person name="Lipzen A."/>
            <person name="Mousain D."/>
            <person name="Ng V."/>
            <person name="Wang R."/>
            <person name="Wang X."/>
            <person name="Dai Y."/>
            <person name="Henrissat B."/>
            <person name="Grigoriev I.V."/>
            <person name="Guerin-Laguette A."/>
            <person name="Yu F."/>
            <person name="Martin F.M."/>
        </authorList>
    </citation>
    <scope>NUCLEOTIDE SEQUENCE</scope>
    <source>
        <strain evidence="1">QP</strain>
    </source>
</reference>
<protein>
    <submittedName>
        <fullName evidence="1">Uncharacterized protein</fullName>
    </submittedName>
</protein>
<accession>A0AAD4LFM6</accession>
<dbReference type="Proteomes" id="UP001201163">
    <property type="component" value="Unassembled WGS sequence"/>
</dbReference>
<dbReference type="AlphaFoldDB" id="A0AAD4LFM6"/>
<keyword evidence="2" id="KW-1185">Reference proteome</keyword>
<name>A0AAD4LFM6_9AGAM</name>
<proteinExistence type="predicted"/>
<evidence type="ECO:0000313" key="2">
    <source>
        <dbReference type="Proteomes" id="UP001201163"/>
    </source>
</evidence>
<dbReference type="EMBL" id="JAKELL010000032">
    <property type="protein sequence ID" value="KAH8990067.1"/>
    <property type="molecule type" value="Genomic_DNA"/>
</dbReference>
<sequence length="398" mass="44288">MSIAKAMLYRSSVTLTDIPPFPGLRRFPEGRDFTQWTSDDSKALMKVYLGAIAGYLPSAMVHCISRFMDACYLACQNAISGSGLDQFRESVAQFHELRNIFITSGVHTSISLPRQHALVHYHFSIQLFGSPNGLCSSITELKHIKAVKEPWHWSSQYKALSQMLQVLLRLEKISALVGTTASNMAGTTVEDSRENLTPLAADEDGVPIEGAPETLSIVMLLEKTEIAYPQNLVVLAQFIEQPDLPFALQKFIFSIDNPGSAASASIAGPSLGLPLFQARVQVHHSALATFFAPSDLCGTGGMRQERICSTSSWYGHPCHDTVFVVLDEDLPGMEGMVIAQVQLFFSFKYKRVDYACAYVNWLVRDDDKPDPDTDRYDSFYVNPFVDHHAHKFLTDCQF</sequence>
<organism evidence="1 2">
    <name type="scientific">Lactarius akahatsu</name>
    <dbReference type="NCBI Taxonomy" id="416441"/>
    <lineage>
        <taxon>Eukaryota</taxon>
        <taxon>Fungi</taxon>
        <taxon>Dikarya</taxon>
        <taxon>Basidiomycota</taxon>
        <taxon>Agaricomycotina</taxon>
        <taxon>Agaricomycetes</taxon>
        <taxon>Russulales</taxon>
        <taxon>Russulaceae</taxon>
        <taxon>Lactarius</taxon>
    </lineage>
</organism>
<comment type="caution">
    <text evidence="1">The sequence shown here is derived from an EMBL/GenBank/DDBJ whole genome shotgun (WGS) entry which is preliminary data.</text>
</comment>